<evidence type="ECO:0000256" key="3">
    <source>
        <dbReference type="ARBA" id="ARBA00007171"/>
    </source>
</evidence>
<feature type="transmembrane region" description="Helical" evidence="11">
    <location>
        <begin position="31"/>
        <end position="50"/>
    </location>
</feature>
<name>A0A3G9JKZ2_9FIRM</name>
<keyword evidence="8 11" id="KW-1133">Transmembrane helix</keyword>
<keyword evidence="6" id="KW-0133">Cell shape</keyword>
<dbReference type="AlphaFoldDB" id="A0A3G9JKZ2"/>
<feature type="domain" description="Penicillin-binding protein transpeptidase" evidence="12">
    <location>
        <begin position="356"/>
        <end position="663"/>
    </location>
</feature>
<gene>
    <name evidence="14" type="primary">yqgF</name>
    <name evidence="14" type="ORF">SG0102_15850</name>
</gene>
<dbReference type="InterPro" id="IPR036138">
    <property type="entry name" value="PBP_dimer_sf"/>
</dbReference>
<evidence type="ECO:0008006" key="16">
    <source>
        <dbReference type="Google" id="ProtNLM"/>
    </source>
</evidence>
<dbReference type="KEGG" id="ebm:SG0102_15850"/>
<dbReference type="Pfam" id="PF03717">
    <property type="entry name" value="PBP_dimer"/>
    <property type="match status" value="1"/>
</dbReference>
<dbReference type="EMBL" id="AP019309">
    <property type="protein sequence ID" value="BBH26651.1"/>
    <property type="molecule type" value="Genomic_DNA"/>
</dbReference>
<evidence type="ECO:0000313" key="15">
    <source>
        <dbReference type="Proteomes" id="UP000268059"/>
    </source>
</evidence>
<evidence type="ECO:0000313" key="14">
    <source>
        <dbReference type="EMBL" id="BBH26651.1"/>
    </source>
</evidence>
<evidence type="ECO:0000256" key="1">
    <source>
        <dbReference type="ARBA" id="ARBA00004167"/>
    </source>
</evidence>
<dbReference type="InterPro" id="IPR012338">
    <property type="entry name" value="Beta-lactam/transpept-like"/>
</dbReference>
<comment type="subcellular location">
    <subcellularLocation>
        <location evidence="2">Cell membrane</location>
    </subcellularLocation>
    <subcellularLocation>
        <location evidence="1">Membrane</location>
        <topology evidence="1">Single-pass membrane protein</topology>
    </subcellularLocation>
</comment>
<dbReference type="InterPro" id="IPR050515">
    <property type="entry name" value="Beta-lactam/transpept"/>
</dbReference>
<dbReference type="InterPro" id="IPR005311">
    <property type="entry name" value="PBP_dimer"/>
</dbReference>
<dbReference type="Pfam" id="PF00905">
    <property type="entry name" value="Transpeptidase"/>
    <property type="match status" value="1"/>
</dbReference>
<evidence type="ECO:0000256" key="5">
    <source>
        <dbReference type="ARBA" id="ARBA00022692"/>
    </source>
</evidence>
<evidence type="ECO:0000259" key="13">
    <source>
        <dbReference type="Pfam" id="PF03717"/>
    </source>
</evidence>
<reference evidence="14 15" key="1">
    <citation type="submission" date="2018-11" db="EMBL/GenBank/DDBJ databases">
        <title>Novel Erysipelotrichaceae bacterium isolated from small intestine of a swine.</title>
        <authorList>
            <person name="Kim J.S."/>
            <person name="Choe H."/>
            <person name="Lee Y.R."/>
            <person name="Kim K.M."/>
            <person name="Park D.S."/>
        </authorList>
    </citation>
    <scope>NUCLEOTIDE SEQUENCE [LARGE SCALE GENOMIC DNA]</scope>
    <source>
        <strain evidence="14 15">SG0102</strain>
    </source>
</reference>
<dbReference type="GO" id="GO:0005886">
    <property type="term" value="C:plasma membrane"/>
    <property type="evidence" value="ECO:0007669"/>
    <property type="project" value="UniProtKB-SubCell"/>
</dbReference>
<organism evidence="14 15">
    <name type="scientific">Intestinibaculum porci</name>
    <dbReference type="NCBI Taxonomy" id="2487118"/>
    <lineage>
        <taxon>Bacteria</taxon>
        <taxon>Bacillati</taxon>
        <taxon>Bacillota</taxon>
        <taxon>Erysipelotrichia</taxon>
        <taxon>Erysipelotrichales</taxon>
        <taxon>Erysipelotrichaceae</taxon>
        <taxon>Intestinibaculum</taxon>
    </lineage>
</organism>
<evidence type="ECO:0000256" key="9">
    <source>
        <dbReference type="ARBA" id="ARBA00023136"/>
    </source>
</evidence>
<dbReference type="PANTHER" id="PTHR30627">
    <property type="entry name" value="PEPTIDOGLYCAN D,D-TRANSPEPTIDASE"/>
    <property type="match status" value="1"/>
</dbReference>
<dbReference type="GO" id="GO:0008360">
    <property type="term" value="P:regulation of cell shape"/>
    <property type="evidence" value="ECO:0007669"/>
    <property type="project" value="UniProtKB-KW"/>
</dbReference>
<dbReference type="GO" id="GO:0009252">
    <property type="term" value="P:peptidoglycan biosynthetic process"/>
    <property type="evidence" value="ECO:0007669"/>
    <property type="project" value="UniProtKB-KW"/>
</dbReference>
<dbReference type="Gene3D" id="3.40.710.10">
    <property type="entry name" value="DD-peptidase/beta-lactamase superfamily"/>
    <property type="match status" value="1"/>
</dbReference>
<sequence>MFKNKRIRFEGRKESNEQMRNQVDKLVARRFYIVMGVIVVFGCIFAIRLFNAQIRNAEYYDGKLEQYNTNMFNVDAVRGEITDRNYKQLVYNKNVICATYYSVKGIKDQEIKAIVRFLTTNCKVDISSVTKREKKDYLIMKDPKYVESLITKSEKKALESDDDYSTKYYNLELKRISDDILKKKLSDNDIKYYKLYSTIKQCTSGSAVLLQGISVKEASIIAENSTLLRGIQVTSDWERAFGVSLMHQTLGRLTTKKQGLPATLKDRLLALDYTNDARVGTSGIEQSYEDILKGVPSTYQLTYGTNGTPQVSQVSEGTNGANVQLSIDYDIQKNISNYIDKQLQAHRGEPFNKHIYCILEDPKTGEIIAMVGRQMDRKTGKIIDYSAGNYYSAYLIGSTMKAAVVYTAFKNHVIKPNHYESDGPEGLKIAGTATKHSWRKSGFGNLTEVSAFAYSSNIWMMKVIIKLAGGHYQYNRPLKINPIGFTKLRNGAGELGLGVKTGIDINGEALGYRGKGTNPGLLLNFAIGQYDTYTNVQLATYATTLANGGVRLKPHLYKSSYTVDDDGEIVTLNQAKKQVMDDVSDHKTAFAQIKKGMKAVVSYGTLASQMAGFKYNVWAKTGTAEDYSYSYPTDYPNHMVIGYAGKTNPEIVCTVIVERQKANNSAPGVFKYALTQYFEKYGYGGQKPAKKEKAATTTKQST</sequence>
<dbReference type="InterPro" id="IPR001460">
    <property type="entry name" value="PCN-bd_Tpept"/>
</dbReference>
<dbReference type="SUPFAM" id="SSF56519">
    <property type="entry name" value="Penicillin binding protein dimerisation domain"/>
    <property type="match status" value="1"/>
</dbReference>
<dbReference type="OrthoDB" id="9770103at2"/>
<dbReference type="PANTHER" id="PTHR30627:SF2">
    <property type="entry name" value="PEPTIDOGLYCAN D,D-TRANSPEPTIDASE MRDA"/>
    <property type="match status" value="1"/>
</dbReference>
<dbReference type="RefSeq" id="WP_125119490.1">
    <property type="nucleotide sequence ID" value="NZ_AP019309.1"/>
</dbReference>
<evidence type="ECO:0000256" key="8">
    <source>
        <dbReference type="ARBA" id="ARBA00022989"/>
    </source>
</evidence>
<keyword evidence="4" id="KW-1003">Cell membrane</keyword>
<evidence type="ECO:0000256" key="2">
    <source>
        <dbReference type="ARBA" id="ARBA00004236"/>
    </source>
</evidence>
<dbReference type="GO" id="GO:0071555">
    <property type="term" value="P:cell wall organization"/>
    <property type="evidence" value="ECO:0007669"/>
    <property type="project" value="UniProtKB-KW"/>
</dbReference>
<evidence type="ECO:0000256" key="4">
    <source>
        <dbReference type="ARBA" id="ARBA00022475"/>
    </source>
</evidence>
<evidence type="ECO:0000256" key="11">
    <source>
        <dbReference type="SAM" id="Phobius"/>
    </source>
</evidence>
<comment type="similarity">
    <text evidence="3">Belongs to the transpeptidase family.</text>
</comment>
<dbReference type="GO" id="GO:0071972">
    <property type="term" value="F:peptidoglycan L,D-transpeptidase activity"/>
    <property type="evidence" value="ECO:0007669"/>
    <property type="project" value="TreeGrafter"/>
</dbReference>
<accession>A0A3G9JKZ2</accession>
<dbReference type="Gene3D" id="1.10.10.1230">
    <property type="entry name" value="Penicillin-binding protein, N-terminal non-catalytic domain, head sub-domain"/>
    <property type="match status" value="1"/>
</dbReference>
<evidence type="ECO:0000256" key="10">
    <source>
        <dbReference type="ARBA" id="ARBA00023316"/>
    </source>
</evidence>
<proteinExistence type="inferred from homology"/>
<keyword evidence="9 11" id="KW-0472">Membrane</keyword>
<evidence type="ECO:0000259" key="12">
    <source>
        <dbReference type="Pfam" id="PF00905"/>
    </source>
</evidence>
<dbReference type="InParanoid" id="A0A3G9JKZ2"/>
<dbReference type="Proteomes" id="UP000268059">
    <property type="component" value="Chromosome"/>
</dbReference>
<evidence type="ECO:0000256" key="6">
    <source>
        <dbReference type="ARBA" id="ARBA00022960"/>
    </source>
</evidence>
<dbReference type="FunCoup" id="A0A3G9JKZ2">
    <property type="interactions" value="26"/>
</dbReference>
<keyword evidence="10" id="KW-0961">Cell wall biogenesis/degradation</keyword>
<dbReference type="Gene3D" id="3.90.1310.10">
    <property type="entry name" value="Penicillin-binding protein 2a (Domain 2)"/>
    <property type="match status" value="1"/>
</dbReference>
<keyword evidence="5 11" id="KW-0812">Transmembrane</keyword>
<keyword evidence="15" id="KW-1185">Reference proteome</keyword>
<dbReference type="GO" id="GO:0008658">
    <property type="term" value="F:penicillin binding"/>
    <property type="evidence" value="ECO:0007669"/>
    <property type="project" value="InterPro"/>
</dbReference>
<feature type="domain" description="Penicillin-binding protein dimerisation" evidence="13">
    <location>
        <begin position="75"/>
        <end position="308"/>
    </location>
</feature>
<protein>
    <recommendedName>
        <fullName evidence="16">Penicillin-binding protein</fullName>
    </recommendedName>
</protein>
<evidence type="ECO:0000256" key="7">
    <source>
        <dbReference type="ARBA" id="ARBA00022984"/>
    </source>
</evidence>
<dbReference type="SUPFAM" id="SSF56601">
    <property type="entry name" value="beta-lactamase/transpeptidase-like"/>
    <property type="match status" value="1"/>
</dbReference>
<keyword evidence="7" id="KW-0573">Peptidoglycan synthesis</keyword>